<name>A0ABP8MH73_9BACT</name>
<organism evidence="2 3">
    <name type="scientific">Rurimicrobium arvi</name>
    <dbReference type="NCBI Taxonomy" id="2049916"/>
    <lineage>
        <taxon>Bacteria</taxon>
        <taxon>Pseudomonadati</taxon>
        <taxon>Bacteroidota</taxon>
        <taxon>Chitinophagia</taxon>
        <taxon>Chitinophagales</taxon>
        <taxon>Chitinophagaceae</taxon>
        <taxon>Rurimicrobium</taxon>
    </lineage>
</organism>
<sequence length="306" mass="35270">MKKLVFVLFLFSFWFSAIAQTVSYAPPGANWHSFNSNYSESEYFWNRYEKDTLIEGHLCSKIGGYIIKALTPALKDTISNSVDFVYTGTDTIFYFNTYYSRFFPLYILNVKAGDSIKYHVPYPLGKDTMFRVKIHSVDTVYISGRSLRRYIAEPASGTDYFEIPVFIERIGPVYATSPVIPTQFIRPSDSQPYLRCYHDHEIDSNLRPMGIDMCDYAKPLSTEEFIYPLSPRLFPNPAREQSELQFPEVSSGTLMIIGSEGRIVYTENIADQRTFTLKLSSFSPGVYHLCFRSSRFVYHQLLTILP</sequence>
<keyword evidence="3" id="KW-1185">Reference proteome</keyword>
<proteinExistence type="predicted"/>
<comment type="caution">
    <text evidence="2">The sequence shown here is derived from an EMBL/GenBank/DDBJ whole genome shotgun (WGS) entry which is preliminary data.</text>
</comment>
<accession>A0ABP8MH73</accession>
<keyword evidence="1" id="KW-0732">Signal</keyword>
<evidence type="ECO:0000313" key="2">
    <source>
        <dbReference type="EMBL" id="GAA4450632.1"/>
    </source>
</evidence>
<dbReference type="Proteomes" id="UP001501410">
    <property type="component" value="Unassembled WGS sequence"/>
</dbReference>
<evidence type="ECO:0000313" key="3">
    <source>
        <dbReference type="Proteomes" id="UP001501410"/>
    </source>
</evidence>
<evidence type="ECO:0000256" key="1">
    <source>
        <dbReference type="SAM" id="SignalP"/>
    </source>
</evidence>
<evidence type="ECO:0008006" key="4">
    <source>
        <dbReference type="Google" id="ProtNLM"/>
    </source>
</evidence>
<reference evidence="3" key="1">
    <citation type="journal article" date="2019" name="Int. J. Syst. Evol. Microbiol.">
        <title>The Global Catalogue of Microorganisms (GCM) 10K type strain sequencing project: providing services to taxonomists for standard genome sequencing and annotation.</title>
        <authorList>
            <consortium name="The Broad Institute Genomics Platform"/>
            <consortium name="The Broad Institute Genome Sequencing Center for Infectious Disease"/>
            <person name="Wu L."/>
            <person name="Ma J."/>
        </authorList>
    </citation>
    <scope>NUCLEOTIDE SEQUENCE [LARGE SCALE GENOMIC DNA]</scope>
    <source>
        <strain evidence="3">JCM 31921</strain>
    </source>
</reference>
<feature type="chain" id="PRO_5045125402" description="Secretion system C-terminal sorting domain-containing protein" evidence="1">
    <location>
        <begin position="20"/>
        <end position="306"/>
    </location>
</feature>
<feature type="signal peptide" evidence="1">
    <location>
        <begin position="1"/>
        <end position="19"/>
    </location>
</feature>
<dbReference type="EMBL" id="BAABEZ010000004">
    <property type="protein sequence ID" value="GAA4450632.1"/>
    <property type="molecule type" value="Genomic_DNA"/>
</dbReference>
<gene>
    <name evidence="2" type="ORF">GCM10023092_06840</name>
</gene>
<protein>
    <recommendedName>
        <fullName evidence="4">Secretion system C-terminal sorting domain-containing protein</fullName>
    </recommendedName>
</protein>
<dbReference type="RefSeq" id="WP_344822710.1">
    <property type="nucleotide sequence ID" value="NZ_BAABEZ010000004.1"/>
</dbReference>